<keyword evidence="4" id="KW-0862">Zinc</keyword>
<name>A0A327SDW8_9SPHI</name>
<dbReference type="AlphaFoldDB" id="A0A327SDW8"/>
<dbReference type="Pfam" id="PF00753">
    <property type="entry name" value="Lactamase_B"/>
    <property type="match status" value="1"/>
</dbReference>
<comment type="cofactor">
    <cofactor evidence="1">
        <name>Zn(2+)</name>
        <dbReference type="ChEBI" id="CHEBI:29105"/>
    </cofactor>
</comment>
<dbReference type="PANTHER" id="PTHR46233">
    <property type="entry name" value="HYDROXYACYLGLUTATHIONE HYDROLASE GLOC"/>
    <property type="match status" value="1"/>
</dbReference>
<dbReference type="EMBL" id="QLLR01000020">
    <property type="protein sequence ID" value="RAJ27259.1"/>
    <property type="molecule type" value="Genomic_DNA"/>
</dbReference>
<protein>
    <submittedName>
        <fullName evidence="6">Glyoxylase-like metal-dependent hydrolase (Beta-lactamase superfamily II)</fullName>
    </submittedName>
</protein>
<gene>
    <name evidence="6" type="ORF">LY11_03550</name>
</gene>
<evidence type="ECO:0000256" key="3">
    <source>
        <dbReference type="ARBA" id="ARBA00022801"/>
    </source>
</evidence>
<dbReference type="SMART" id="SM00849">
    <property type="entry name" value="Lactamase_B"/>
    <property type="match status" value="1"/>
</dbReference>
<sequence>MEVKLFRVANENIKNQCYLIYEGNSGILVDPAWDYELINDFLKDNLIVLKGVLLTHAHHDHTNLAAVFAYKHAVPVYMSAIEIRDSGFHVQRLIAVQHLQEFTIDGFTVTALLTPGHTKGSTCYLIGEHCFTGDTIFIEGVGISDERNVGSLFDSVQFIKQYLPPHTLIWPGHSFGQTPGKELSFLFRNNIYFLLNRREAFVDFRMRKNQPDPFAFK</sequence>
<dbReference type="PANTHER" id="PTHR46233:SF3">
    <property type="entry name" value="HYDROXYACYLGLUTATHIONE HYDROLASE GLOC"/>
    <property type="match status" value="1"/>
</dbReference>
<feature type="domain" description="Metallo-beta-lactamase" evidence="5">
    <location>
        <begin position="14"/>
        <end position="173"/>
    </location>
</feature>
<evidence type="ECO:0000259" key="5">
    <source>
        <dbReference type="SMART" id="SM00849"/>
    </source>
</evidence>
<organism evidence="6 7">
    <name type="scientific">Pedobacter cryoconitis</name>
    <dbReference type="NCBI Taxonomy" id="188932"/>
    <lineage>
        <taxon>Bacteria</taxon>
        <taxon>Pseudomonadati</taxon>
        <taxon>Bacteroidota</taxon>
        <taxon>Sphingobacteriia</taxon>
        <taxon>Sphingobacteriales</taxon>
        <taxon>Sphingobacteriaceae</taxon>
        <taxon>Pedobacter</taxon>
    </lineage>
</organism>
<dbReference type="CDD" id="cd16275">
    <property type="entry name" value="BaeB-like_MBL-fold"/>
    <property type="match status" value="1"/>
</dbReference>
<dbReference type="GO" id="GO:0046872">
    <property type="term" value="F:metal ion binding"/>
    <property type="evidence" value="ECO:0007669"/>
    <property type="project" value="UniProtKB-KW"/>
</dbReference>
<dbReference type="STRING" id="188932.AY601_0992"/>
<evidence type="ECO:0000313" key="6">
    <source>
        <dbReference type="EMBL" id="RAJ27259.1"/>
    </source>
</evidence>
<dbReference type="Proteomes" id="UP000249754">
    <property type="component" value="Unassembled WGS sequence"/>
</dbReference>
<accession>A0A327SDW8</accession>
<dbReference type="InterPro" id="IPR036866">
    <property type="entry name" value="RibonucZ/Hydroxyglut_hydro"/>
</dbReference>
<evidence type="ECO:0000256" key="2">
    <source>
        <dbReference type="ARBA" id="ARBA00022723"/>
    </source>
</evidence>
<dbReference type="SUPFAM" id="SSF56281">
    <property type="entry name" value="Metallo-hydrolase/oxidoreductase"/>
    <property type="match status" value="1"/>
</dbReference>
<reference evidence="6 7" key="1">
    <citation type="submission" date="2018-06" db="EMBL/GenBank/DDBJ databases">
        <title>Genomic Encyclopedia of Archaeal and Bacterial Type Strains, Phase II (KMG-II): from individual species to whole genera.</title>
        <authorList>
            <person name="Goeker M."/>
        </authorList>
    </citation>
    <scope>NUCLEOTIDE SEQUENCE [LARGE SCALE GENOMIC DNA]</scope>
    <source>
        <strain evidence="6 7">DSM 14825</strain>
    </source>
</reference>
<keyword evidence="2" id="KW-0479">Metal-binding</keyword>
<evidence type="ECO:0000313" key="7">
    <source>
        <dbReference type="Proteomes" id="UP000249754"/>
    </source>
</evidence>
<dbReference type="InterPro" id="IPR051453">
    <property type="entry name" value="MBL_Glyoxalase_II"/>
</dbReference>
<evidence type="ECO:0000256" key="1">
    <source>
        <dbReference type="ARBA" id="ARBA00001947"/>
    </source>
</evidence>
<dbReference type="OrthoDB" id="9802248at2"/>
<dbReference type="GO" id="GO:0016787">
    <property type="term" value="F:hydrolase activity"/>
    <property type="evidence" value="ECO:0007669"/>
    <property type="project" value="UniProtKB-KW"/>
</dbReference>
<dbReference type="RefSeq" id="WP_111634964.1">
    <property type="nucleotide sequence ID" value="NZ_QLLR01000020.1"/>
</dbReference>
<keyword evidence="3 6" id="KW-0378">Hydrolase</keyword>
<evidence type="ECO:0000256" key="4">
    <source>
        <dbReference type="ARBA" id="ARBA00022833"/>
    </source>
</evidence>
<dbReference type="InterPro" id="IPR001279">
    <property type="entry name" value="Metallo-B-lactamas"/>
</dbReference>
<dbReference type="Gene3D" id="3.60.15.10">
    <property type="entry name" value="Ribonuclease Z/Hydroxyacylglutathione hydrolase-like"/>
    <property type="match status" value="1"/>
</dbReference>
<comment type="caution">
    <text evidence="6">The sequence shown here is derived from an EMBL/GenBank/DDBJ whole genome shotgun (WGS) entry which is preliminary data.</text>
</comment>
<proteinExistence type="predicted"/>